<evidence type="ECO:0000313" key="1">
    <source>
        <dbReference type="EMBL" id="GFT51707.1"/>
    </source>
</evidence>
<dbReference type="AlphaFoldDB" id="A0A8X6P5K6"/>
<dbReference type="EMBL" id="BMAW01016989">
    <property type="protein sequence ID" value="GFT51707.1"/>
    <property type="molecule type" value="Genomic_DNA"/>
</dbReference>
<organism evidence="1 2">
    <name type="scientific">Nephila pilipes</name>
    <name type="common">Giant wood spider</name>
    <name type="synonym">Nephila maculata</name>
    <dbReference type="NCBI Taxonomy" id="299642"/>
    <lineage>
        <taxon>Eukaryota</taxon>
        <taxon>Metazoa</taxon>
        <taxon>Ecdysozoa</taxon>
        <taxon>Arthropoda</taxon>
        <taxon>Chelicerata</taxon>
        <taxon>Arachnida</taxon>
        <taxon>Araneae</taxon>
        <taxon>Araneomorphae</taxon>
        <taxon>Entelegynae</taxon>
        <taxon>Araneoidea</taxon>
        <taxon>Nephilidae</taxon>
        <taxon>Nephila</taxon>
    </lineage>
</organism>
<gene>
    <name evidence="1" type="ORF">NPIL_110561</name>
</gene>
<dbReference type="Proteomes" id="UP000887013">
    <property type="component" value="Unassembled WGS sequence"/>
</dbReference>
<name>A0A8X6P5K6_NEPPI</name>
<protein>
    <submittedName>
        <fullName evidence="1">Uncharacterized protein</fullName>
    </submittedName>
</protein>
<reference evidence="1" key="1">
    <citation type="submission" date="2020-08" db="EMBL/GenBank/DDBJ databases">
        <title>Multicomponent nature underlies the extraordinary mechanical properties of spider dragline silk.</title>
        <authorList>
            <person name="Kono N."/>
            <person name="Nakamura H."/>
            <person name="Mori M."/>
            <person name="Yoshida Y."/>
            <person name="Ohtoshi R."/>
            <person name="Malay A.D."/>
            <person name="Moran D.A.P."/>
            <person name="Tomita M."/>
            <person name="Numata K."/>
            <person name="Arakawa K."/>
        </authorList>
    </citation>
    <scope>NUCLEOTIDE SEQUENCE</scope>
</reference>
<sequence>MQTIDIRSNKEALFGRTISMTPIKAEIKSEAHQPTGTVIAFGVQWEKVDSVKVLSPPISHPSIAFKGLGLGINPGRRGKRLKRKLSCILL</sequence>
<evidence type="ECO:0000313" key="2">
    <source>
        <dbReference type="Proteomes" id="UP000887013"/>
    </source>
</evidence>
<accession>A0A8X6P5K6</accession>
<keyword evidence="2" id="KW-1185">Reference proteome</keyword>
<comment type="caution">
    <text evidence="1">The sequence shown here is derived from an EMBL/GenBank/DDBJ whole genome shotgun (WGS) entry which is preliminary data.</text>
</comment>
<dbReference type="OrthoDB" id="10313363at2759"/>
<proteinExistence type="predicted"/>